<dbReference type="GO" id="GO:0016020">
    <property type="term" value="C:membrane"/>
    <property type="evidence" value="ECO:0007669"/>
    <property type="project" value="UniProtKB-SubCell"/>
</dbReference>
<dbReference type="PANTHER" id="PTHR37422">
    <property type="entry name" value="TEICHURONIC ACID BIOSYNTHESIS PROTEIN TUAE"/>
    <property type="match status" value="1"/>
</dbReference>
<feature type="transmembrane region" description="Helical" evidence="5">
    <location>
        <begin position="209"/>
        <end position="225"/>
    </location>
</feature>
<evidence type="ECO:0000256" key="2">
    <source>
        <dbReference type="ARBA" id="ARBA00022692"/>
    </source>
</evidence>
<feature type="transmembrane region" description="Helical" evidence="5">
    <location>
        <begin position="428"/>
        <end position="447"/>
    </location>
</feature>
<gene>
    <name evidence="7" type="ORF">HCB27_00390</name>
</gene>
<keyword evidence="4 5" id="KW-0472">Membrane</keyword>
<comment type="caution">
    <text evidence="7">The sequence shown here is derived from an EMBL/GenBank/DDBJ whole genome shotgun (WGS) entry which is preliminary data.</text>
</comment>
<dbReference type="InterPro" id="IPR051533">
    <property type="entry name" value="WaaL-like"/>
</dbReference>
<evidence type="ECO:0000256" key="4">
    <source>
        <dbReference type="ARBA" id="ARBA00023136"/>
    </source>
</evidence>
<feature type="transmembrane region" description="Helical" evidence="5">
    <location>
        <begin position="401"/>
        <end position="422"/>
    </location>
</feature>
<feature type="transmembrane region" description="Helical" evidence="5">
    <location>
        <begin position="273"/>
        <end position="289"/>
    </location>
</feature>
<evidence type="ECO:0000256" key="3">
    <source>
        <dbReference type="ARBA" id="ARBA00022989"/>
    </source>
</evidence>
<evidence type="ECO:0000256" key="5">
    <source>
        <dbReference type="SAM" id="Phobius"/>
    </source>
</evidence>
<dbReference type="AlphaFoldDB" id="A0A7X0Z348"/>
<feature type="transmembrane region" description="Helical" evidence="5">
    <location>
        <begin position="368"/>
        <end position="389"/>
    </location>
</feature>
<feature type="transmembrane region" description="Helical" evidence="5">
    <location>
        <begin position="132"/>
        <end position="149"/>
    </location>
</feature>
<evidence type="ECO:0000256" key="1">
    <source>
        <dbReference type="ARBA" id="ARBA00004141"/>
    </source>
</evidence>
<feature type="transmembrane region" description="Helical" evidence="5">
    <location>
        <begin position="73"/>
        <end position="92"/>
    </location>
</feature>
<feature type="transmembrane region" description="Helical" evidence="5">
    <location>
        <begin position="50"/>
        <end position="67"/>
    </location>
</feature>
<evidence type="ECO:0000259" key="6">
    <source>
        <dbReference type="Pfam" id="PF04932"/>
    </source>
</evidence>
<keyword evidence="3 5" id="KW-1133">Transmembrane helix</keyword>
<evidence type="ECO:0000313" key="8">
    <source>
        <dbReference type="Proteomes" id="UP000541735"/>
    </source>
</evidence>
<keyword evidence="2 5" id="KW-0812">Transmembrane</keyword>
<evidence type="ECO:0000313" key="7">
    <source>
        <dbReference type="EMBL" id="MBC2175055.1"/>
    </source>
</evidence>
<dbReference type="Pfam" id="PF04932">
    <property type="entry name" value="Wzy_C"/>
    <property type="match status" value="1"/>
</dbReference>
<dbReference type="EMBL" id="JAARYD010000001">
    <property type="protein sequence ID" value="MBC2175055.1"/>
    <property type="molecule type" value="Genomic_DNA"/>
</dbReference>
<dbReference type="InterPro" id="IPR007016">
    <property type="entry name" value="O-antigen_ligase-rel_domated"/>
</dbReference>
<comment type="subcellular location">
    <subcellularLocation>
        <location evidence="1">Membrane</location>
        <topology evidence="1">Multi-pass membrane protein</topology>
    </subcellularLocation>
</comment>
<reference evidence="7 8" key="1">
    <citation type="submission" date="2020-03" db="EMBL/GenBank/DDBJ databases">
        <title>Soil Listeria distribution.</title>
        <authorList>
            <person name="Liao J."/>
            <person name="Wiedmann M."/>
        </authorList>
    </citation>
    <scope>NUCLEOTIDE SEQUENCE [LARGE SCALE GENOMIC DNA]</scope>
    <source>
        <strain evidence="7 8">FSL L7-0259</strain>
    </source>
</reference>
<name>A0A7X0Z348_9LIST</name>
<feature type="transmembrane region" description="Helical" evidence="5">
    <location>
        <begin position="12"/>
        <end position="38"/>
    </location>
</feature>
<dbReference type="RefSeq" id="WP_185548103.1">
    <property type="nucleotide sequence ID" value="NZ_JAARYD010000001.1"/>
</dbReference>
<feature type="transmembrane region" description="Helical" evidence="5">
    <location>
        <begin position="237"/>
        <end position="267"/>
    </location>
</feature>
<accession>A0A7X0Z348</accession>
<feature type="transmembrane region" description="Helical" evidence="5">
    <location>
        <begin position="104"/>
        <end position="126"/>
    </location>
</feature>
<protein>
    <recommendedName>
        <fullName evidence="6">O-antigen ligase-related domain-containing protein</fullName>
    </recommendedName>
</protein>
<proteinExistence type="predicted"/>
<sequence length="459" mass="52008">MTIQLKVMFPVIAILLAVAIVYEPLLLGIPIIGLVVMLGSVYPLEKTTKILWYVLIISAFFGSFLSIPGLSNLFLYRILLPIHVLLFLVTYSQNKGLAKADFRYIWLLLLFLATGFIPLIWAEYPLAVLRNLYYVVEAIYLIYTCMYYLRDATVRQQLLRLIPLAVLPNIVIALYEITTGQHLTKSSLTEAIGNTMYLPSGVFFNPNDLAAFLTLFIPIYIVLYTEKTIGVRLMKIGMAIAGMYIVIATESRICIALLATMLLIILFHHSKKWLLAMILGLVVLIPLVLQMDSFATLDETIENIYTGKQNSTDVRMDISSATWQLAQDKFLIGAGPGNAQYQLINYFLTDELSGNDTIAVHNFLLEVLANYGVQSAIFFYSFLLLIFIRSIRLSVTGIRNWLYRSMPLLLSTSLTILFFSSSTTLEKPYIWIGFGIILSLLITNDWSKKHETNSFYRTK</sequence>
<organism evidence="7 8">
    <name type="scientific">Listeria booriae</name>
    <dbReference type="NCBI Taxonomy" id="1552123"/>
    <lineage>
        <taxon>Bacteria</taxon>
        <taxon>Bacillati</taxon>
        <taxon>Bacillota</taxon>
        <taxon>Bacilli</taxon>
        <taxon>Bacillales</taxon>
        <taxon>Listeriaceae</taxon>
        <taxon>Listeria</taxon>
    </lineage>
</organism>
<dbReference type="Proteomes" id="UP000541735">
    <property type="component" value="Unassembled WGS sequence"/>
</dbReference>
<feature type="domain" description="O-antigen ligase-related" evidence="6">
    <location>
        <begin position="239"/>
        <end position="379"/>
    </location>
</feature>
<dbReference type="PANTHER" id="PTHR37422:SF23">
    <property type="entry name" value="TEICHURONIC ACID BIOSYNTHESIS PROTEIN TUAE"/>
    <property type="match status" value="1"/>
</dbReference>